<evidence type="ECO:0000256" key="2">
    <source>
        <dbReference type="ARBA" id="ARBA00005887"/>
    </source>
</evidence>
<evidence type="ECO:0000256" key="9">
    <source>
        <dbReference type="SAM" id="MobiDB-lite"/>
    </source>
</evidence>
<keyword evidence="5 8" id="KW-1133">Transmembrane helix</keyword>
<evidence type="ECO:0000256" key="5">
    <source>
        <dbReference type="ARBA" id="ARBA00022989"/>
    </source>
</evidence>
<evidence type="ECO:0000256" key="6">
    <source>
        <dbReference type="ARBA" id="ARBA00023136"/>
    </source>
</evidence>
<feature type="transmembrane region" description="Helical" evidence="8">
    <location>
        <begin position="148"/>
        <end position="170"/>
    </location>
</feature>
<feature type="transmembrane region" description="Helical" evidence="8">
    <location>
        <begin position="216"/>
        <end position="236"/>
    </location>
</feature>
<evidence type="ECO:0000256" key="3">
    <source>
        <dbReference type="ARBA" id="ARBA00022448"/>
    </source>
</evidence>
<feature type="transmembrane region" description="Helical" evidence="8">
    <location>
        <begin position="332"/>
        <end position="354"/>
    </location>
</feature>
<dbReference type="GO" id="GO:0019740">
    <property type="term" value="P:nitrogen utilization"/>
    <property type="evidence" value="ECO:0007669"/>
    <property type="project" value="UniProtKB-ARBA"/>
</dbReference>
<dbReference type="SUPFAM" id="SSF111352">
    <property type="entry name" value="Ammonium transporter"/>
    <property type="match status" value="1"/>
</dbReference>
<feature type="transmembrane region" description="Helical" evidence="8">
    <location>
        <begin position="60"/>
        <end position="78"/>
    </location>
</feature>
<dbReference type="EMBL" id="JARPMG010000006">
    <property type="protein sequence ID" value="KAJ8100013.1"/>
    <property type="molecule type" value="Genomic_DNA"/>
</dbReference>
<evidence type="ECO:0000256" key="1">
    <source>
        <dbReference type="ARBA" id="ARBA00004141"/>
    </source>
</evidence>
<dbReference type="FunFam" id="1.10.3430.10:FF:000003">
    <property type="entry name" value="Ammonium transporter"/>
    <property type="match status" value="1"/>
</dbReference>
<protein>
    <recommendedName>
        <fullName evidence="8">Ammonium transporter</fullName>
    </recommendedName>
</protein>
<feature type="transmembrane region" description="Helical" evidence="8">
    <location>
        <begin position="302"/>
        <end position="320"/>
    </location>
</feature>
<dbReference type="InterPro" id="IPR024041">
    <property type="entry name" value="NH4_transpt_AmtB-like_dom"/>
</dbReference>
<dbReference type="GO" id="GO:0005886">
    <property type="term" value="C:plasma membrane"/>
    <property type="evidence" value="ECO:0007669"/>
    <property type="project" value="UniProtKB-SubCell"/>
</dbReference>
<feature type="region of interest" description="Disordered" evidence="9">
    <location>
        <begin position="449"/>
        <end position="489"/>
    </location>
</feature>
<comment type="caution">
    <text evidence="11">The sequence shown here is derived from an EMBL/GenBank/DDBJ whole genome shotgun (WGS) entry which is preliminary data.</text>
</comment>
<organism evidence="11 12">
    <name type="scientific">Lipomyces tetrasporus</name>
    <dbReference type="NCBI Taxonomy" id="54092"/>
    <lineage>
        <taxon>Eukaryota</taxon>
        <taxon>Fungi</taxon>
        <taxon>Dikarya</taxon>
        <taxon>Ascomycota</taxon>
        <taxon>Saccharomycotina</taxon>
        <taxon>Lipomycetes</taxon>
        <taxon>Lipomycetales</taxon>
        <taxon>Lipomycetaceae</taxon>
        <taxon>Lipomyces</taxon>
    </lineage>
</organism>
<feature type="transmembrane region" description="Helical" evidence="8">
    <location>
        <begin position="182"/>
        <end position="204"/>
    </location>
</feature>
<evidence type="ECO:0000259" key="10">
    <source>
        <dbReference type="Pfam" id="PF00909"/>
    </source>
</evidence>
<dbReference type="InterPro" id="IPR001905">
    <property type="entry name" value="Ammonium_transpt"/>
</dbReference>
<feature type="transmembrane region" description="Helical" evidence="8">
    <location>
        <begin position="118"/>
        <end position="136"/>
    </location>
</feature>
<dbReference type="PROSITE" id="PS01219">
    <property type="entry name" value="AMMONIUM_TRANSP"/>
    <property type="match status" value="1"/>
</dbReference>
<dbReference type="RefSeq" id="XP_056043463.1">
    <property type="nucleotide sequence ID" value="XM_056184254.1"/>
</dbReference>
<proteinExistence type="inferred from homology"/>
<keyword evidence="6 8" id="KW-0472">Membrane</keyword>
<dbReference type="InterPro" id="IPR029020">
    <property type="entry name" value="Ammonium/urea_transptr"/>
</dbReference>
<keyword evidence="12" id="KW-1185">Reference proteome</keyword>
<feature type="transmembrane region" description="Helical" evidence="8">
    <location>
        <begin position="277"/>
        <end position="296"/>
    </location>
</feature>
<evidence type="ECO:0000313" key="12">
    <source>
        <dbReference type="Proteomes" id="UP001217417"/>
    </source>
</evidence>
<accession>A0AAD7VS66</accession>
<dbReference type="GeneID" id="80879420"/>
<dbReference type="AlphaFoldDB" id="A0AAD7VS66"/>
<keyword evidence="4 8" id="KW-0812">Transmembrane</keyword>
<dbReference type="InterPro" id="IPR018047">
    <property type="entry name" value="Ammonium_transpt_CS"/>
</dbReference>
<dbReference type="Gene3D" id="1.10.3430.10">
    <property type="entry name" value="Ammonium transporter AmtB like domains"/>
    <property type="match status" value="1"/>
</dbReference>
<dbReference type="PANTHER" id="PTHR43029">
    <property type="entry name" value="AMMONIUM TRANSPORTER MEP2"/>
    <property type="match status" value="1"/>
</dbReference>
<dbReference type="Pfam" id="PF00909">
    <property type="entry name" value="Ammonium_transp"/>
    <property type="match status" value="1"/>
</dbReference>
<dbReference type="Proteomes" id="UP001217417">
    <property type="component" value="Unassembled WGS sequence"/>
</dbReference>
<reference evidence="11" key="1">
    <citation type="submission" date="2023-03" db="EMBL/GenBank/DDBJ databases">
        <title>Near-Complete genome sequence of Lipomyces tetrasporous NRRL Y-64009, an oleaginous yeast capable of growing on lignocellulosic hydrolysates.</title>
        <authorList>
            <consortium name="Lawrence Berkeley National Laboratory"/>
            <person name="Jagtap S.S."/>
            <person name="Liu J.-J."/>
            <person name="Walukiewicz H.E."/>
            <person name="Pangilinan J."/>
            <person name="Lipzen A."/>
            <person name="Ahrendt S."/>
            <person name="Koriabine M."/>
            <person name="Cobaugh K."/>
            <person name="Salamov A."/>
            <person name="Yoshinaga Y."/>
            <person name="Ng V."/>
            <person name="Daum C."/>
            <person name="Grigoriev I.V."/>
            <person name="Slininger P.J."/>
            <person name="Dien B.S."/>
            <person name="Jin Y.-S."/>
            <person name="Rao C.V."/>
        </authorList>
    </citation>
    <scope>NUCLEOTIDE SEQUENCE</scope>
    <source>
        <strain evidence="11">NRRL Y-64009</strain>
    </source>
</reference>
<feature type="transmembrane region" description="Helical" evidence="8">
    <location>
        <begin position="383"/>
        <end position="404"/>
    </location>
</feature>
<evidence type="ECO:0000256" key="4">
    <source>
        <dbReference type="ARBA" id="ARBA00022692"/>
    </source>
</evidence>
<feature type="domain" description="Ammonium transporter AmtB-like" evidence="10">
    <location>
        <begin position="29"/>
        <end position="433"/>
    </location>
</feature>
<dbReference type="NCBIfam" id="TIGR00836">
    <property type="entry name" value="amt"/>
    <property type="match status" value="1"/>
</dbReference>
<keyword evidence="7 8" id="KW-0924">Ammonia transport</keyword>
<name>A0AAD7VS66_9ASCO</name>
<comment type="subcellular location">
    <subcellularLocation>
        <location evidence="8">Cell membrane</location>
        <topology evidence="8">Multi-pass membrane protein</topology>
    </subcellularLocation>
    <subcellularLocation>
        <location evidence="1">Membrane</location>
        <topology evidence="1">Multi-pass membrane protein</topology>
    </subcellularLocation>
</comment>
<evidence type="ECO:0000256" key="8">
    <source>
        <dbReference type="RuleBase" id="RU362002"/>
    </source>
</evidence>
<evidence type="ECO:0000313" key="11">
    <source>
        <dbReference type="EMBL" id="KAJ8100013.1"/>
    </source>
</evidence>
<dbReference type="PANTHER" id="PTHR43029:SF4">
    <property type="entry name" value="AMMONIUM TRANSPORTER MEP1-RELATED"/>
    <property type="match status" value="1"/>
</dbReference>
<dbReference type="GO" id="GO:0008519">
    <property type="term" value="F:ammonium channel activity"/>
    <property type="evidence" value="ECO:0007669"/>
    <property type="project" value="InterPro"/>
</dbReference>
<comment type="similarity">
    <text evidence="2 8">Belongs to the ammonia transporter channel (TC 1.A.11.2) family.</text>
</comment>
<evidence type="ECO:0000256" key="7">
    <source>
        <dbReference type="ARBA" id="ARBA00023177"/>
    </source>
</evidence>
<feature type="transmembrane region" description="Helical" evidence="8">
    <location>
        <begin position="248"/>
        <end position="268"/>
    </location>
</feature>
<sequence>MEYNGTGATGGNSAVEDLNVYYNMGDTAYIIVSSAMVFIMVPGLGFLYSGLARRKSALSMIWACMMSGAVAIFTWYFWGYSLAFSRTATNGYIGNLRSFGLNNVLGAPAAGTPLVPELLFSLYQCMFCAVTLAIIMGSIAERGRLLPAMVFTFIFVTIVYAPIACWAWNVNGWAFKWGVFDYAGGGPVEIGSGVAGLAYSFVLGRRSDKLLLNFRPHNVSLVTLGTIMLWFGWLGFNGGSSFGASLRAVYASWNSNLTAIFGGMSWCLMDYRLEHKWSTVAICSGFISGLVAATPASGFIPMWASVALGIVAGVTCNLATKLKFLLRIDDSLDIFAEHAVAGIIGLIWNAFFAADYVIGLDGVNIGVTGGWINHNWAALYKQIVYVLACSGYTFVMTCLICYGLNKIPGLKLRADEDAEMRGMDEDQIGEFAYDYVEVRRDYLAWAQPTPTDGVPVEHYKNQPTLAPAQPYSTADESTERGSGSGEKDN</sequence>
<keyword evidence="3 8" id="KW-0813">Transport</keyword>
<feature type="transmembrane region" description="Helical" evidence="8">
    <location>
        <begin position="28"/>
        <end position="48"/>
    </location>
</feature>
<gene>
    <name evidence="11" type="ORF">POJ06DRAFT_122383</name>
</gene>